<proteinExistence type="predicted"/>
<gene>
    <name evidence="4" type="ORF">Rt10032_c13g5009</name>
</gene>
<keyword evidence="3" id="KW-0472">Membrane</keyword>
<evidence type="ECO:0000313" key="4">
    <source>
        <dbReference type="EMBL" id="GEM10992.1"/>
    </source>
</evidence>
<keyword evidence="3" id="KW-0812">Transmembrane</keyword>
<feature type="repeat" description="Filamin" evidence="1">
    <location>
        <begin position="103"/>
        <end position="192"/>
    </location>
</feature>
<comment type="caution">
    <text evidence="4">The sequence shown here is derived from an EMBL/GenBank/DDBJ whole genome shotgun (WGS) entry which is preliminary data.</text>
</comment>
<dbReference type="Gene3D" id="2.60.40.10">
    <property type="entry name" value="Immunoglobulins"/>
    <property type="match status" value="1"/>
</dbReference>
<evidence type="ECO:0000256" key="2">
    <source>
        <dbReference type="SAM" id="MobiDB-lite"/>
    </source>
</evidence>
<evidence type="ECO:0000313" key="5">
    <source>
        <dbReference type="Proteomes" id="UP000321518"/>
    </source>
</evidence>
<dbReference type="PROSITE" id="PS50194">
    <property type="entry name" value="FILAMIN_REPEAT"/>
    <property type="match status" value="1"/>
</dbReference>
<feature type="transmembrane region" description="Helical" evidence="3">
    <location>
        <begin position="52"/>
        <end position="76"/>
    </location>
</feature>
<keyword evidence="3" id="KW-1133">Transmembrane helix</keyword>
<feature type="compositionally biased region" description="Polar residues" evidence="2">
    <location>
        <begin position="31"/>
        <end position="42"/>
    </location>
</feature>
<dbReference type="InterPro" id="IPR017868">
    <property type="entry name" value="Filamin/ABP280_repeat-like"/>
</dbReference>
<sequence>MPPEASSAAYTPLSNASDDDVDAAAEPPLSPDSTTSPFTLPKTSKRWDRRTAIVGFLVVVSSLVIATVFPATRLAWTSHTGRALPLRPHQHFGLANSTVPPRRLTGLGLTSAQQDGEAVFHIDFDGSGDPPLKSTEDIAVWLEGPARFAADVSYVGRGRYEARYTALDAGEYQLRAEVFGRVQVGMPYAYWLPLGLDAYNVTVLRRDGSRTRGDGRRELALPSERCRGDEGGGLGRWVRCEDTPLACTRYGWVWVPRDCMYRIYTASELAQQDLWIALVGTSVWRGIFFAGVDHLFGSLAANLSAPTSQFWKCWGRLSAESAKTRVSYLDFRQQCTTEVGALHCGGGDYLANTEKMLGMMGRERGGRGPDLVLWESNDNFHSDYDMLSLYRRWLGPSWSGTFAAAFRTYSPEVPYTHEEAGNIAVYASSNPEANVEALDISRLGGGMFDAMEFSLNHSATFHWHTNDDMIFQIAVNRAIERQRRLPPSPSSPLAIHDAGDAADDIKFCLQCPPKLDFSMRPDEDVQCFAGLPL</sequence>
<evidence type="ECO:0000256" key="3">
    <source>
        <dbReference type="SAM" id="Phobius"/>
    </source>
</evidence>
<dbReference type="OrthoDB" id="2525164at2759"/>
<feature type="region of interest" description="Disordered" evidence="2">
    <location>
        <begin position="1"/>
        <end position="42"/>
    </location>
</feature>
<organism evidence="4 5">
    <name type="scientific">Rhodotorula toruloides</name>
    <name type="common">Yeast</name>
    <name type="synonym">Rhodosporidium toruloides</name>
    <dbReference type="NCBI Taxonomy" id="5286"/>
    <lineage>
        <taxon>Eukaryota</taxon>
        <taxon>Fungi</taxon>
        <taxon>Dikarya</taxon>
        <taxon>Basidiomycota</taxon>
        <taxon>Pucciniomycotina</taxon>
        <taxon>Microbotryomycetes</taxon>
        <taxon>Sporidiobolales</taxon>
        <taxon>Sporidiobolaceae</taxon>
        <taxon>Rhodotorula</taxon>
    </lineage>
</organism>
<dbReference type="InterPro" id="IPR013783">
    <property type="entry name" value="Ig-like_fold"/>
</dbReference>
<dbReference type="EMBL" id="BJWK01000013">
    <property type="protein sequence ID" value="GEM10992.1"/>
    <property type="molecule type" value="Genomic_DNA"/>
</dbReference>
<dbReference type="SUPFAM" id="SSF81296">
    <property type="entry name" value="E set domains"/>
    <property type="match status" value="1"/>
</dbReference>
<dbReference type="AlphaFoldDB" id="A0A511KKT2"/>
<accession>A0A511KKT2</accession>
<dbReference type="Proteomes" id="UP000321518">
    <property type="component" value="Unassembled WGS sequence"/>
</dbReference>
<reference evidence="4 5" key="1">
    <citation type="submission" date="2019-07" db="EMBL/GenBank/DDBJ databases">
        <title>Rhodotorula toruloides NBRC10032 genome sequencing.</title>
        <authorList>
            <person name="Shida Y."/>
            <person name="Takaku H."/>
            <person name="Ogasawara W."/>
            <person name="Mori K."/>
        </authorList>
    </citation>
    <scope>NUCLEOTIDE SEQUENCE [LARGE SCALE GENOMIC DNA]</scope>
    <source>
        <strain evidence="4 5">NBRC10032</strain>
    </source>
</reference>
<protein>
    <submittedName>
        <fullName evidence="4">Uncharacterized protein</fullName>
    </submittedName>
</protein>
<name>A0A511KKT2_RHOTO</name>
<dbReference type="InterPro" id="IPR014756">
    <property type="entry name" value="Ig_E-set"/>
</dbReference>
<evidence type="ECO:0000256" key="1">
    <source>
        <dbReference type="PROSITE-ProRule" id="PRU00087"/>
    </source>
</evidence>